<dbReference type="STRING" id="1238425.J07HQW2_03597"/>
<dbReference type="eggNOG" id="arCOG03873">
    <property type="taxonomic scope" value="Archaea"/>
</dbReference>
<dbReference type="Proteomes" id="UP000030710">
    <property type="component" value="Unassembled WGS sequence"/>
</dbReference>
<organism evidence="7 8">
    <name type="scientific">Haloquadratum walsbyi J07HQW2</name>
    <dbReference type="NCBI Taxonomy" id="1238425"/>
    <lineage>
        <taxon>Archaea</taxon>
        <taxon>Methanobacteriati</taxon>
        <taxon>Methanobacteriota</taxon>
        <taxon>Stenosarchaea group</taxon>
        <taxon>Halobacteria</taxon>
        <taxon>Halobacteriales</taxon>
        <taxon>Haloferacaceae</taxon>
        <taxon>Haloquadratum</taxon>
    </lineage>
</organism>
<keyword evidence="4 6" id="KW-1133">Transmembrane helix</keyword>
<feature type="transmembrane region" description="Helical" evidence="6">
    <location>
        <begin position="176"/>
        <end position="198"/>
    </location>
</feature>
<name>U1PXC9_9EURY</name>
<feature type="transmembrane region" description="Helical" evidence="6">
    <location>
        <begin position="300"/>
        <end position="321"/>
    </location>
</feature>
<dbReference type="PANTHER" id="PTHR30106">
    <property type="entry name" value="INNER MEMBRANE PROTEIN YEIH-RELATED"/>
    <property type="match status" value="1"/>
</dbReference>
<evidence type="ECO:0000256" key="4">
    <source>
        <dbReference type="ARBA" id="ARBA00022989"/>
    </source>
</evidence>
<keyword evidence="2" id="KW-1003">Cell membrane</keyword>
<feature type="transmembrane region" description="Helical" evidence="6">
    <location>
        <begin position="85"/>
        <end position="104"/>
    </location>
</feature>
<dbReference type="AlphaFoldDB" id="U1PXC9"/>
<sequence length="325" mass="34481">MVDIAPGLIFLLCFGVTAKVIGSQTQWGTPLIFAILFGAIISNSYGIPESLKPGVDSYKLLLEVGIILLGASISVQDMMNGGASIVILVVATVGAGVLLVEFFARYVFGLSGHVPALLAGGSSICGVSAVLAVAGTTNAPKNDIAYATATILMFDVITLAAFPIAGNLLNMSSVSFGVWSGLSMFSTGPVTAAGFAFSHTAGKWATLTKLTRNSLMGPLIVLYSFRYSIDDDQSISLYTFYDNFPKFLIGFFIVAAIANMPSTSTEIVNTMTATSDWFFIFSFVGLGCEIQLQKLRQTGIRPFLTVLVYLLTISVITLFAVQSVF</sequence>
<evidence type="ECO:0000256" key="3">
    <source>
        <dbReference type="ARBA" id="ARBA00022692"/>
    </source>
</evidence>
<dbReference type="InterPro" id="IPR018383">
    <property type="entry name" value="UPF0324_pro"/>
</dbReference>
<dbReference type="Pfam" id="PF03601">
    <property type="entry name" value="Cons_hypoth698"/>
    <property type="match status" value="1"/>
</dbReference>
<feature type="transmembrane region" description="Helical" evidence="6">
    <location>
        <begin position="267"/>
        <end position="288"/>
    </location>
</feature>
<proteinExistence type="predicted"/>
<evidence type="ECO:0000256" key="5">
    <source>
        <dbReference type="ARBA" id="ARBA00023136"/>
    </source>
</evidence>
<dbReference type="EMBL" id="KE356561">
    <property type="protein sequence ID" value="ERG97111.1"/>
    <property type="molecule type" value="Genomic_DNA"/>
</dbReference>
<feature type="transmembrane region" description="Helical" evidence="6">
    <location>
        <begin position="144"/>
        <end position="164"/>
    </location>
</feature>
<protein>
    <submittedName>
        <fullName evidence="7">Putative membrane protein</fullName>
    </submittedName>
</protein>
<evidence type="ECO:0000313" key="7">
    <source>
        <dbReference type="EMBL" id="ERG97111.1"/>
    </source>
</evidence>
<evidence type="ECO:0000256" key="2">
    <source>
        <dbReference type="ARBA" id="ARBA00022475"/>
    </source>
</evidence>
<reference evidence="7 8" key="1">
    <citation type="journal article" date="2013" name="PLoS ONE">
        <title>Assembly-driven community genomics of a hypersaline microbial ecosystem.</title>
        <authorList>
            <person name="Podell S."/>
            <person name="Ugalde J.A."/>
            <person name="Narasingarao P."/>
            <person name="Banfield J.F."/>
            <person name="Heidelberg K.B."/>
            <person name="Allen E.E."/>
        </authorList>
    </citation>
    <scope>NUCLEOTIDE SEQUENCE [LARGE SCALE GENOMIC DNA]</scope>
    <source>
        <strain evidence="8">J07HQW2</strain>
    </source>
</reference>
<feature type="transmembrane region" description="Helical" evidence="6">
    <location>
        <begin position="116"/>
        <end position="138"/>
    </location>
</feature>
<feature type="transmembrane region" description="Helical" evidence="6">
    <location>
        <begin position="28"/>
        <end position="48"/>
    </location>
</feature>
<evidence type="ECO:0000256" key="1">
    <source>
        <dbReference type="ARBA" id="ARBA00004651"/>
    </source>
</evidence>
<accession>U1PXC9</accession>
<gene>
    <name evidence="7" type="ORF">J07HQW2_03597</name>
</gene>
<dbReference type="HOGENOM" id="CLU_033541_1_0_2"/>
<feature type="transmembrane region" description="Helical" evidence="6">
    <location>
        <begin position="241"/>
        <end position="261"/>
    </location>
</feature>
<comment type="subcellular location">
    <subcellularLocation>
        <location evidence="1">Cell membrane</location>
        <topology evidence="1">Multi-pass membrane protein</topology>
    </subcellularLocation>
</comment>
<feature type="transmembrane region" description="Helical" evidence="6">
    <location>
        <begin position="60"/>
        <end position="79"/>
    </location>
</feature>
<dbReference type="PANTHER" id="PTHR30106:SF1">
    <property type="entry name" value="UPF0324 MEMBRANE PROTEIN FN0533"/>
    <property type="match status" value="1"/>
</dbReference>
<evidence type="ECO:0000313" key="8">
    <source>
        <dbReference type="Proteomes" id="UP000030710"/>
    </source>
</evidence>
<keyword evidence="3 6" id="KW-0812">Transmembrane</keyword>
<evidence type="ECO:0000256" key="6">
    <source>
        <dbReference type="SAM" id="Phobius"/>
    </source>
</evidence>
<dbReference type="GO" id="GO:0005886">
    <property type="term" value="C:plasma membrane"/>
    <property type="evidence" value="ECO:0007669"/>
    <property type="project" value="UniProtKB-SubCell"/>
</dbReference>
<keyword evidence="5 6" id="KW-0472">Membrane</keyword>